<keyword evidence="4 6" id="KW-1133">Transmembrane helix</keyword>
<evidence type="ECO:0000259" key="7">
    <source>
        <dbReference type="Pfam" id="PF09924"/>
    </source>
</evidence>
<feature type="transmembrane region" description="Helical" evidence="6">
    <location>
        <begin position="146"/>
        <end position="163"/>
    </location>
</feature>
<feature type="domain" description="Phosphatidylglycerol lysyltransferase C-terminal" evidence="7">
    <location>
        <begin position="379"/>
        <end position="676"/>
    </location>
</feature>
<evidence type="ECO:0000256" key="4">
    <source>
        <dbReference type="ARBA" id="ARBA00022989"/>
    </source>
</evidence>
<protein>
    <submittedName>
        <fullName evidence="8">Lysylphosphatidylglycerol synthetase-like protein (DUF2156 family)</fullName>
    </submittedName>
</protein>
<comment type="caution">
    <text evidence="8">The sequence shown here is derived from an EMBL/GenBank/DDBJ whole genome shotgun (WGS) entry which is preliminary data.</text>
</comment>
<dbReference type="SUPFAM" id="SSF144091">
    <property type="entry name" value="Rhomboid-like"/>
    <property type="match status" value="1"/>
</dbReference>
<evidence type="ECO:0000256" key="3">
    <source>
        <dbReference type="ARBA" id="ARBA00022692"/>
    </source>
</evidence>
<dbReference type="PANTHER" id="PTHR34697:SF2">
    <property type="entry name" value="PHOSPHATIDYLGLYCEROL LYSYLTRANSFERASE"/>
    <property type="match status" value="1"/>
</dbReference>
<feature type="transmembrane region" description="Helical" evidence="6">
    <location>
        <begin position="192"/>
        <end position="209"/>
    </location>
</feature>
<dbReference type="Pfam" id="PF09924">
    <property type="entry name" value="LPG_synthase_C"/>
    <property type="match status" value="1"/>
</dbReference>
<proteinExistence type="predicted"/>
<keyword evidence="5 6" id="KW-0472">Membrane</keyword>
<evidence type="ECO:0000256" key="5">
    <source>
        <dbReference type="ARBA" id="ARBA00023136"/>
    </source>
</evidence>
<dbReference type="InterPro" id="IPR046862">
    <property type="entry name" value="Rhomboid_2"/>
</dbReference>
<dbReference type="Pfam" id="PF20401">
    <property type="entry name" value="Rhomboid_2"/>
    <property type="match status" value="1"/>
</dbReference>
<comment type="subcellular location">
    <subcellularLocation>
        <location evidence="1">Cell membrane</location>
        <topology evidence="1">Multi-pass membrane protein</topology>
    </subcellularLocation>
</comment>
<evidence type="ECO:0000256" key="6">
    <source>
        <dbReference type="SAM" id="Phobius"/>
    </source>
</evidence>
<accession>A0A543PWT6</accession>
<evidence type="ECO:0000313" key="8">
    <source>
        <dbReference type="EMBL" id="TQN48542.1"/>
    </source>
</evidence>
<reference evidence="8 9" key="1">
    <citation type="submission" date="2019-06" db="EMBL/GenBank/DDBJ databases">
        <title>Sequencing the genomes of 1000 actinobacteria strains.</title>
        <authorList>
            <person name="Klenk H.-P."/>
        </authorList>
    </citation>
    <scope>NUCLEOTIDE SEQUENCE [LARGE SCALE GENOMIC DNA]</scope>
    <source>
        <strain evidence="8 9">DSM 21776</strain>
    </source>
</reference>
<dbReference type="InterPro" id="IPR051211">
    <property type="entry name" value="PG_lysyltransferase"/>
</dbReference>
<feature type="transmembrane region" description="Helical" evidence="6">
    <location>
        <begin position="170"/>
        <end position="186"/>
    </location>
</feature>
<dbReference type="AlphaFoldDB" id="A0A543PWT6"/>
<dbReference type="Gene3D" id="1.20.1540.10">
    <property type="entry name" value="Rhomboid-like"/>
    <property type="match status" value="1"/>
</dbReference>
<feature type="transmembrane region" description="Helical" evidence="6">
    <location>
        <begin position="269"/>
        <end position="286"/>
    </location>
</feature>
<sequence>MPTAVQPRMVETTSHTHVRFPLTTALLSLVLAVSAATGALWGSDAARALAAEQGYGLPAFASGQWWTLLSGSVLLPDLRTHVAVTVALVVLAGFAERMLGSLRALVVGVACQLAGVLAAAAALAWAASTGWDWAVGVANDLDLGPLTGLFGAAAAATAGLALPWRGRLRLALVGWVGLTLLYAGGLAQVDHAAAVVVGLGVGPLCFGRLPRLRPRPLTRRDHRRLSSGFLAVSGLAAAVSSLSPVGGPLAGPEPTVRVLAVHAVHGPPGGALLHGLVFVVLARAVYRGSRHAWWVAVAVTAAVTCGQVAVTAALFAADHSCWPALVDNAALDLVGLAVLLAGHRACAVPSRRRSGLLRGSLLRPADAAEHDAAVRCLVAHGASSRLAWMTTWPENRWFTGGAADRGYLAHRVHAGVALGLGDPVGAGDPVELLAAFAKQARREGLVPCLFAATEPTRVAAHRLGWTSLQVAEEAVIDLVSLDFRGRVWQYVRTALNQASKRGIEVHLGPLAGMPARWRTQVETISTQWVEDKGLPELGFTLGGVEEALDPHVRVSLAVDADGVVHGVTSWMPIHRSGDGRLVGWTLDVMRRRPDGFRGVMELLIARTCLELREEGCTVVSLSAAPLARTAADGTRRPVEAFLDRLGAQLEPLYGFRSLQGFKAKFQPRAEPLHLLYPDEAALPRIGVALTRAYLPSTGWFELAGLLRHGAGRAPSAVHDRVGPRAPSI</sequence>
<dbReference type="GO" id="GO:0005886">
    <property type="term" value="C:plasma membrane"/>
    <property type="evidence" value="ECO:0007669"/>
    <property type="project" value="UniProtKB-SubCell"/>
</dbReference>
<dbReference type="InterPro" id="IPR024320">
    <property type="entry name" value="LPG_synthase_C"/>
</dbReference>
<dbReference type="InterPro" id="IPR035952">
    <property type="entry name" value="Rhomboid-like_sf"/>
</dbReference>
<name>A0A543PWT6_9MICO</name>
<dbReference type="GO" id="GO:0016755">
    <property type="term" value="F:aminoacyltransferase activity"/>
    <property type="evidence" value="ECO:0007669"/>
    <property type="project" value="TreeGrafter"/>
</dbReference>
<organism evidence="8 9">
    <name type="scientific">Humibacillus xanthopallidus</name>
    <dbReference type="NCBI Taxonomy" id="412689"/>
    <lineage>
        <taxon>Bacteria</taxon>
        <taxon>Bacillati</taxon>
        <taxon>Actinomycetota</taxon>
        <taxon>Actinomycetes</taxon>
        <taxon>Micrococcales</taxon>
        <taxon>Intrasporangiaceae</taxon>
        <taxon>Humibacillus</taxon>
    </lineage>
</organism>
<evidence type="ECO:0000256" key="2">
    <source>
        <dbReference type="ARBA" id="ARBA00022475"/>
    </source>
</evidence>
<dbReference type="GO" id="GO:0055091">
    <property type="term" value="P:phospholipid homeostasis"/>
    <property type="evidence" value="ECO:0007669"/>
    <property type="project" value="TreeGrafter"/>
</dbReference>
<dbReference type="Proteomes" id="UP000320085">
    <property type="component" value="Unassembled WGS sequence"/>
</dbReference>
<feature type="transmembrane region" description="Helical" evidence="6">
    <location>
        <begin position="229"/>
        <end position="249"/>
    </location>
</feature>
<keyword evidence="3 6" id="KW-0812">Transmembrane</keyword>
<keyword evidence="2" id="KW-1003">Cell membrane</keyword>
<feature type="transmembrane region" description="Helical" evidence="6">
    <location>
        <begin position="293"/>
        <end position="317"/>
    </location>
</feature>
<feature type="transmembrane region" description="Helical" evidence="6">
    <location>
        <begin position="74"/>
        <end position="95"/>
    </location>
</feature>
<feature type="transmembrane region" description="Helical" evidence="6">
    <location>
        <begin position="102"/>
        <end position="126"/>
    </location>
</feature>
<dbReference type="PANTHER" id="PTHR34697">
    <property type="entry name" value="PHOSPHATIDYLGLYCEROL LYSYLTRANSFERASE"/>
    <property type="match status" value="1"/>
</dbReference>
<evidence type="ECO:0000256" key="1">
    <source>
        <dbReference type="ARBA" id="ARBA00004651"/>
    </source>
</evidence>
<dbReference type="EMBL" id="VFQF01000001">
    <property type="protein sequence ID" value="TQN48542.1"/>
    <property type="molecule type" value="Genomic_DNA"/>
</dbReference>
<gene>
    <name evidence="8" type="ORF">FHX52_1681</name>
</gene>
<evidence type="ECO:0000313" key="9">
    <source>
        <dbReference type="Proteomes" id="UP000320085"/>
    </source>
</evidence>